<name>A0A2I0J1L3_PUNGR</name>
<feature type="region of interest" description="Disordered" evidence="1">
    <location>
        <begin position="92"/>
        <end position="114"/>
    </location>
</feature>
<dbReference type="AlphaFoldDB" id="A0A2I0J1L3"/>
<sequence>MNFLPKLQLVQSHAALEDCRQNEAVPFGPTAPGRERPERRVVHVQTSLWGISLNRQCALETFWDFTGRVLNALGWNGSGAGGPAVKRQVAGGEPLRGCGRNTNGGQETGWPFWG</sequence>
<evidence type="ECO:0000256" key="1">
    <source>
        <dbReference type="SAM" id="MobiDB-lite"/>
    </source>
</evidence>
<comment type="caution">
    <text evidence="2">The sequence shown here is derived from an EMBL/GenBank/DDBJ whole genome shotgun (WGS) entry which is preliminary data.</text>
</comment>
<protein>
    <submittedName>
        <fullName evidence="2">Uncharacterized protein</fullName>
    </submittedName>
</protein>
<accession>A0A2I0J1L3</accession>
<dbReference type="EMBL" id="PGOL01002143">
    <property type="protein sequence ID" value="PKI50122.1"/>
    <property type="molecule type" value="Genomic_DNA"/>
</dbReference>
<keyword evidence="3" id="KW-1185">Reference proteome</keyword>
<dbReference type="Proteomes" id="UP000233551">
    <property type="component" value="Unassembled WGS sequence"/>
</dbReference>
<reference evidence="2 3" key="1">
    <citation type="submission" date="2017-11" db="EMBL/GenBank/DDBJ databases">
        <title>De-novo sequencing of pomegranate (Punica granatum L.) genome.</title>
        <authorList>
            <person name="Akparov Z."/>
            <person name="Amiraslanov A."/>
            <person name="Hajiyeva S."/>
            <person name="Abbasov M."/>
            <person name="Kaur K."/>
            <person name="Hamwieh A."/>
            <person name="Solovyev V."/>
            <person name="Salamov A."/>
            <person name="Braich B."/>
            <person name="Kosarev P."/>
            <person name="Mahmoud A."/>
            <person name="Hajiyev E."/>
            <person name="Babayeva S."/>
            <person name="Izzatullayeva V."/>
            <person name="Mammadov A."/>
            <person name="Mammadov A."/>
            <person name="Sharifova S."/>
            <person name="Ojaghi J."/>
            <person name="Eynullazada K."/>
            <person name="Bayramov B."/>
            <person name="Abdulazimova A."/>
            <person name="Shahmuradov I."/>
        </authorList>
    </citation>
    <scope>NUCLEOTIDE SEQUENCE [LARGE SCALE GENOMIC DNA]</scope>
    <source>
        <strain evidence="3">cv. AG2017</strain>
        <tissue evidence="2">Leaf</tissue>
    </source>
</reference>
<evidence type="ECO:0000313" key="3">
    <source>
        <dbReference type="Proteomes" id="UP000233551"/>
    </source>
</evidence>
<proteinExistence type="predicted"/>
<evidence type="ECO:0000313" key="2">
    <source>
        <dbReference type="EMBL" id="PKI50122.1"/>
    </source>
</evidence>
<organism evidence="2 3">
    <name type="scientific">Punica granatum</name>
    <name type="common">Pomegranate</name>
    <dbReference type="NCBI Taxonomy" id="22663"/>
    <lineage>
        <taxon>Eukaryota</taxon>
        <taxon>Viridiplantae</taxon>
        <taxon>Streptophyta</taxon>
        <taxon>Embryophyta</taxon>
        <taxon>Tracheophyta</taxon>
        <taxon>Spermatophyta</taxon>
        <taxon>Magnoliopsida</taxon>
        <taxon>eudicotyledons</taxon>
        <taxon>Gunneridae</taxon>
        <taxon>Pentapetalae</taxon>
        <taxon>rosids</taxon>
        <taxon>malvids</taxon>
        <taxon>Myrtales</taxon>
        <taxon>Lythraceae</taxon>
        <taxon>Punica</taxon>
    </lineage>
</organism>
<gene>
    <name evidence="2" type="ORF">CRG98_029446</name>
</gene>